<dbReference type="GeneID" id="115876380"/>
<reference evidence="2" key="1">
    <citation type="submission" date="2025-08" db="UniProtKB">
        <authorList>
            <consortium name="RefSeq"/>
        </authorList>
    </citation>
    <scope>IDENTIFICATION</scope>
    <source>
        <tissue evidence="2">Gonads</tissue>
    </source>
</reference>
<protein>
    <submittedName>
        <fullName evidence="2">Uncharacterized protein LOC115876380 isoform X2</fullName>
    </submittedName>
</protein>
<accession>A0A6J2X9R1</accession>
<dbReference type="Gene3D" id="3.40.630.30">
    <property type="match status" value="1"/>
</dbReference>
<proteinExistence type="predicted"/>
<keyword evidence="1" id="KW-1185">Reference proteome</keyword>
<dbReference type="RefSeq" id="XP_030747988.1">
    <property type="nucleotide sequence ID" value="XM_030892128.1"/>
</dbReference>
<dbReference type="Proteomes" id="UP000504635">
    <property type="component" value="Unplaced"/>
</dbReference>
<gene>
    <name evidence="2" type="primary">LOC115876380</name>
</gene>
<evidence type="ECO:0000313" key="2">
    <source>
        <dbReference type="RefSeq" id="XP_030747988.1"/>
    </source>
</evidence>
<dbReference type="InterPro" id="IPR016181">
    <property type="entry name" value="Acyl_CoA_acyltransferase"/>
</dbReference>
<organism evidence="1 2">
    <name type="scientific">Sitophilus oryzae</name>
    <name type="common">Rice weevil</name>
    <name type="synonym">Curculio oryzae</name>
    <dbReference type="NCBI Taxonomy" id="7048"/>
    <lineage>
        <taxon>Eukaryota</taxon>
        <taxon>Metazoa</taxon>
        <taxon>Ecdysozoa</taxon>
        <taxon>Arthropoda</taxon>
        <taxon>Hexapoda</taxon>
        <taxon>Insecta</taxon>
        <taxon>Pterygota</taxon>
        <taxon>Neoptera</taxon>
        <taxon>Endopterygota</taxon>
        <taxon>Coleoptera</taxon>
        <taxon>Polyphaga</taxon>
        <taxon>Cucujiformia</taxon>
        <taxon>Curculionidae</taxon>
        <taxon>Dryophthorinae</taxon>
        <taxon>Sitophilus</taxon>
    </lineage>
</organism>
<dbReference type="OrthoDB" id="8191594at2759"/>
<dbReference type="CDD" id="cd04301">
    <property type="entry name" value="NAT_SF"/>
    <property type="match status" value="1"/>
</dbReference>
<name>A0A6J2X9R1_SITOR</name>
<dbReference type="SUPFAM" id="SSF55729">
    <property type="entry name" value="Acyl-CoA N-acyltransferases (Nat)"/>
    <property type="match status" value="1"/>
</dbReference>
<evidence type="ECO:0000313" key="1">
    <source>
        <dbReference type="Proteomes" id="UP000504635"/>
    </source>
</evidence>
<dbReference type="PANTHER" id="PTHR20905:SF28">
    <property type="entry name" value="GH28833P-RELATED"/>
    <property type="match status" value="1"/>
</dbReference>
<dbReference type="AlphaFoldDB" id="A0A6J2X9R1"/>
<sequence>MSTSKIWATSEDGSLEYISLPKELLPKALETMQKSFYINENVCMACGVPQQPECFPELDGLLRRTATDGVSIVAVDKASGVVAGAAFNKLEESGHSDFFSEYAKCLKYSASKGVVQWMADADRMFDIYEHCKIDSLMEVMFVGILPTFRQRGIAKKLFEVSIELARELRTGRNVKLSVDERKLDIGRPPEIVSALLTSFITQKITRDTSFKVGKKMYFDWFVYDGRPLSEVIGPQTPFFTFEYYRL</sequence>
<dbReference type="GO" id="GO:0008080">
    <property type="term" value="F:N-acetyltransferase activity"/>
    <property type="evidence" value="ECO:0007669"/>
    <property type="project" value="TreeGrafter"/>
</dbReference>
<dbReference type="PANTHER" id="PTHR20905">
    <property type="entry name" value="N-ACETYLTRANSFERASE-RELATED"/>
    <property type="match status" value="1"/>
</dbReference>